<reference evidence="1 2" key="1">
    <citation type="submission" date="2023-11" db="EMBL/GenBank/DDBJ databases">
        <title>Dfirmibasis_genome.</title>
        <authorList>
            <person name="Edelbroek B."/>
            <person name="Kjellin J."/>
            <person name="Jerlstrom-Hultqvist J."/>
            <person name="Soderbom F."/>
        </authorList>
    </citation>
    <scope>NUCLEOTIDE SEQUENCE [LARGE SCALE GENOMIC DNA]</scope>
    <source>
        <strain evidence="1 2">TNS-C-14</strain>
    </source>
</reference>
<protein>
    <submittedName>
        <fullName evidence="1">Uncharacterized protein</fullName>
    </submittedName>
</protein>
<proteinExistence type="predicted"/>
<organism evidence="1 2">
    <name type="scientific">Dictyostelium firmibasis</name>
    <dbReference type="NCBI Taxonomy" id="79012"/>
    <lineage>
        <taxon>Eukaryota</taxon>
        <taxon>Amoebozoa</taxon>
        <taxon>Evosea</taxon>
        <taxon>Eumycetozoa</taxon>
        <taxon>Dictyostelia</taxon>
        <taxon>Dictyosteliales</taxon>
        <taxon>Dictyosteliaceae</taxon>
        <taxon>Dictyostelium</taxon>
    </lineage>
</organism>
<gene>
    <name evidence="1" type="ORF">RB653_007765</name>
</gene>
<keyword evidence="2" id="KW-1185">Reference proteome</keyword>
<sequence>MGRGDLCDAFETAAIIILRHLIGPNIKMEWSFLFHFVAILFKCLIFCCKSDGREYGSLSKNLCHLLTTIIQSVTQYQDNPKLFSNDMTNIFFISISIFQDIIFMKRSIVSKKPKQKEKLEDLEV</sequence>
<dbReference type="Proteomes" id="UP001344447">
    <property type="component" value="Unassembled WGS sequence"/>
</dbReference>
<name>A0AAN7YRS6_9MYCE</name>
<dbReference type="EMBL" id="JAVFKY010000005">
    <property type="protein sequence ID" value="KAK5576621.1"/>
    <property type="molecule type" value="Genomic_DNA"/>
</dbReference>
<comment type="caution">
    <text evidence="1">The sequence shown here is derived from an EMBL/GenBank/DDBJ whole genome shotgun (WGS) entry which is preliminary data.</text>
</comment>
<dbReference type="AlphaFoldDB" id="A0AAN7YRS6"/>
<evidence type="ECO:0000313" key="2">
    <source>
        <dbReference type="Proteomes" id="UP001344447"/>
    </source>
</evidence>
<evidence type="ECO:0000313" key="1">
    <source>
        <dbReference type="EMBL" id="KAK5576621.1"/>
    </source>
</evidence>
<accession>A0AAN7YRS6</accession>